<evidence type="ECO:0000259" key="17">
    <source>
        <dbReference type="Pfam" id="PF02163"/>
    </source>
</evidence>
<evidence type="ECO:0000256" key="3">
    <source>
        <dbReference type="ARBA" id="ARBA00022475"/>
    </source>
</evidence>
<organism evidence="18 19">
    <name type="scientific">Nocardioides faecalis</name>
    <dbReference type="NCBI Taxonomy" id="2803858"/>
    <lineage>
        <taxon>Bacteria</taxon>
        <taxon>Bacillati</taxon>
        <taxon>Actinomycetota</taxon>
        <taxon>Actinomycetes</taxon>
        <taxon>Propionibacteriales</taxon>
        <taxon>Nocardioidaceae</taxon>
        <taxon>Nocardioides</taxon>
    </lineage>
</organism>
<feature type="transmembrane region" description="Helical" evidence="14">
    <location>
        <begin position="117"/>
        <end position="140"/>
    </location>
</feature>
<protein>
    <recommendedName>
        <fullName evidence="14">Zinc metalloprotease</fullName>
    </recommendedName>
</protein>
<comment type="similarity">
    <text evidence="2 14">Belongs to the peptidase M50B family.</text>
</comment>
<keyword evidence="3 14" id="KW-1003">Cell membrane</keyword>
<feature type="transmembrane region" description="Helical" evidence="14">
    <location>
        <begin position="21"/>
        <end position="44"/>
    </location>
</feature>
<keyword evidence="8 14" id="KW-0378">Hydrolase</keyword>
<dbReference type="AlphaFoldDB" id="A0A939BRX2"/>
<feature type="transmembrane region" description="Helical" evidence="14">
    <location>
        <begin position="218"/>
        <end position="235"/>
    </location>
</feature>
<gene>
    <name evidence="18" type="ORF">JK386_04000</name>
</gene>
<feature type="transmembrane region" description="Helical" evidence="14">
    <location>
        <begin position="56"/>
        <end position="75"/>
    </location>
</feature>
<evidence type="ECO:0000256" key="12">
    <source>
        <dbReference type="ARBA" id="ARBA00023122"/>
    </source>
</evidence>
<dbReference type="PANTHER" id="PTHR39188:SF3">
    <property type="entry name" value="STAGE IV SPORULATION PROTEIN FB"/>
    <property type="match status" value="1"/>
</dbReference>
<dbReference type="GO" id="GO:0006508">
    <property type="term" value="P:proteolysis"/>
    <property type="evidence" value="ECO:0007669"/>
    <property type="project" value="UniProtKB-KW"/>
</dbReference>
<dbReference type="InterPro" id="IPR016483">
    <property type="entry name" value="UCP006404_Pept_M50_CBS"/>
</dbReference>
<keyword evidence="7" id="KW-0677">Repeat</keyword>
<keyword evidence="10 14" id="KW-1133">Transmembrane helix</keyword>
<evidence type="ECO:0000256" key="13">
    <source>
        <dbReference type="ARBA" id="ARBA00023136"/>
    </source>
</evidence>
<evidence type="ECO:0000256" key="15">
    <source>
        <dbReference type="PIRSR" id="PIRSR006404-1"/>
    </source>
</evidence>
<dbReference type="GO" id="GO:0005886">
    <property type="term" value="C:plasma membrane"/>
    <property type="evidence" value="ECO:0007669"/>
    <property type="project" value="UniProtKB-SubCell"/>
</dbReference>
<feature type="active site" evidence="15">
    <location>
        <position position="77"/>
    </location>
</feature>
<evidence type="ECO:0000313" key="19">
    <source>
        <dbReference type="Proteomes" id="UP000663791"/>
    </source>
</evidence>
<sequence>MAAPDPAPPSVPRGMLRIGRIAGSDVLVSSSWFLIAALIAYLMGPRVEQVQAGLGAWKYVVGLAFAIALYLAILLHEASHALVARRLGFRVESITLHFLGGATAISGEARRPRQEFWIAVVGPLTSLAVGAVALVACLAMPPGLTRLLLEGLAGANLLIGVLNLVPGLPLDGGRVLKAGVWAATGRSYIGTVAAAWGGRITALAVAAWAILAANAGALVDPLLLTIVALFLWVGASQSLHTARVVERLSGLDAKTLARPALPVADDLPLAEALRRAEESGTPSIVTVSASGLPVGVVDPRAVAATPPERRPWVPASAVARRLDDGSALPESVSGTELVEALRRTPANAYVLLAPDGSVHGVLLGSDIARAARGR</sequence>
<dbReference type="Proteomes" id="UP000663791">
    <property type="component" value="Unassembled WGS sequence"/>
</dbReference>
<evidence type="ECO:0000256" key="9">
    <source>
        <dbReference type="ARBA" id="ARBA00022833"/>
    </source>
</evidence>
<evidence type="ECO:0000256" key="11">
    <source>
        <dbReference type="ARBA" id="ARBA00023049"/>
    </source>
</evidence>
<comment type="cofactor">
    <cofactor evidence="14 16">
        <name>Zn(2+)</name>
        <dbReference type="ChEBI" id="CHEBI:29105"/>
    </cofactor>
    <text evidence="14 16">Binds 1 zinc ion per subunit.</text>
</comment>
<dbReference type="SUPFAM" id="SSF54631">
    <property type="entry name" value="CBS-domain pair"/>
    <property type="match status" value="1"/>
</dbReference>
<dbReference type="InterPro" id="IPR046342">
    <property type="entry name" value="CBS_dom_sf"/>
</dbReference>
<dbReference type="RefSeq" id="WP_205290351.1">
    <property type="nucleotide sequence ID" value="NZ_CP074406.1"/>
</dbReference>
<keyword evidence="11 14" id="KW-0482">Metalloprotease</keyword>
<name>A0A939BRX2_9ACTN</name>
<dbReference type="EMBL" id="JAERTX010000003">
    <property type="protein sequence ID" value="MBM9459054.1"/>
    <property type="molecule type" value="Genomic_DNA"/>
</dbReference>
<evidence type="ECO:0000256" key="10">
    <source>
        <dbReference type="ARBA" id="ARBA00022989"/>
    </source>
</evidence>
<evidence type="ECO:0000256" key="4">
    <source>
        <dbReference type="ARBA" id="ARBA00022670"/>
    </source>
</evidence>
<evidence type="ECO:0000256" key="2">
    <source>
        <dbReference type="ARBA" id="ARBA00007931"/>
    </source>
</evidence>
<feature type="transmembrane region" description="Helical" evidence="14">
    <location>
        <begin position="147"/>
        <end position="168"/>
    </location>
</feature>
<dbReference type="PANTHER" id="PTHR39188">
    <property type="entry name" value="MEMBRANE-ASSOCIATED ZINC METALLOPROTEASE M50B"/>
    <property type="match status" value="1"/>
</dbReference>
<dbReference type="GO" id="GO:0008237">
    <property type="term" value="F:metallopeptidase activity"/>
    <property type="evidence" value="ECO:0007669"/>
    <property type="project" value="UniProtKB-UniRule"/>
</dbReference>
<evidence type="ECO:0000256" key="14">
    <source>
        <dbReference type="PIRNR" id="PIRNR006404"/>
    </source>
</evidence>
<keyword evidence="19" id="KW-1185">Reference proteome</keyword>
<keyword evidence="13 14" id="KW-0472">Membrane</keyword>
<dbReference type="CDD" id="cd06164">
    <property type="entry name" value="S2P-M50_SpoIVFB_CBS"/>
    <property type="match status" value="1"/>
</dbReference>
<evidence type="ECO:0000313" key="18">
    <source>
        <dbReference type="EMBL" id="MBM9459054.1"/>
    </source>
</evidence>
<feature type="binding site" evidence="16">
    <location>
        <position position="171"/>
    </location>
    <ligand>
        <name>Zn(2+)</name>
        <dbReference type="ChEBI" id="CHEBI:29105"/>
        <note>catalytic</note>
    </ligand>
</feature>
<evidence type="ECO:0000256" key="16">
    <source>
        <dbReference type="PIRSR" id="PIRSR006404-2"/>
    </source>
</evidence>
<keyword evidence="9 14" id="KW-0862">Zinc</keyword>
<feature type="binding site" evidence="16">
    <location>
        <position position="76"/>
    </location>
    <ligand>
        <name>Zn(2+)</name>
        <dbReference type="ChEBI" id="CHEBI:29105"/>
        <note>catalytic</note>
    </ligand>
</feature>
<keyword evidence="4 14" id="KW-0645">Protease</keyword>
<evidence type="ECO:0000256" key="6">
    <source>
        <dbReference type="ARBA" id="ARBA00022723"/>
    </source>
</evidence>
<reference evidence="18" key="1">
    <citation type="submission" date="2021-01" db="EMBL/GenBank/DDBJ databases">
        <title>Novel species in genus Nocardioides.</title>
        <authorList>
            <person name="Zhang G."/>
        </authorList>
    </citation>
    <scope>NUCLEOTIDE SEQUENCE</scope>
    <source>
        <strain evidence="18">Zg-536</strain>
    </source>
</reference>
<keyword evidence="12" id="KW-0129">CBS domain</keyword>
<dbReference type="Pfam" id="PF02163">
    <property type="entry name" value="Peptidase_M50"/>
    <property type="match status" value="1"/>
</dbReference>
<dbReference type="InterPro" id="IPR008915">
    <property type="entry name" value="Peptidase_M50"/>
</dbReference>
<feature type="domain" description="Peptidase M50" evidence="17">
    <location>
        <begin position="64"/>
        <end position="140"/>
    </location>
</feature>
<keyword evidence="5 14" id="KW-0812">Transmembrane</keyword>
<evidence type="ECO:0000256" key="5">
    <source>
        <dbReference type="ARBA" id="ARBA00022692"/>
    </source>
</evidence>
<keyword evidence="6 14" id="KW-0479">Metal-binding</keyword>
<evidence type="ECO:0000256" key="7">
    <source>
        <dbReference type="ARBA" id="ARBA00022737"/>
    </source>
</evidence>
<feature type="binding site" evidence="16">
    <location>
        <position position="80"/>
    </location>
    <ligand>
        <name>Zn(2+)</name>
        <dbReference type="ChEBI" id="CHEBI:29105"/>
        <note>catalytic</note>
    </ligand>
</feature>
<dbReference type="PIRSF" id="PIRSF006404">
    <property type="entry name" value="UCP006404_Pept_M50_CBS"/>
    <property type="match status" value="1"/>
</dbReference>
<dbReference type="GO" id="GO:0046872">
    <property type="term" value="F:metal ion binding"/>
    <property type="evidence" value="ECO:0007669"/>
    <property type="project" value="UniProtKB-UniRule"/>
</dbReference>
<feature type="transmembrane region" description="Helical" evidence="14">
    <location>
        <begin position="188"/>
        <end position="211"/>
    </location>
</feature>
<comment type="caution">
    <text evidence="18">The sequence shown here is derived from an EMBL/GenBank/DDBJ whole genome shotgun (WGS) entry which is preliminary data.</text>
</comment>
<evidence type="ECO:0000256" key="8">
    <source>
        <dbReference type="ARBA" id="ARBA00022801"/>
    </source>
</evidence>
<proteinExistence type="inferred from homology"/>
<accession>A0A939BRX2</accession>
<evidence type="ECO:0000256" key="1">
    <source>
        <dbReference type="ARBA" id="ARBA00004651"/>
    </source>
</evidence>
<comment type="subcellular location">
    <subcellularLocation>
        <location evidence="1 14">Cell membrane</location>
        <topology evidence="1 14">Multi-pass membrane protein</topology>
    </subcellularLocation>
</comment>